<dbReference type="Proteomes" id="UP000253606">
    <property type="component" value="Chromosome"/>
</dbReference>
<name>A0A2Z5FZM7_9BACT</name>
<dbReference type="AlphaFoldDB" id="A0A2Z5FZM7"/>
<organism evidence="1 2">
    <name type="scientific">Acidisarcina polymorpha</name>
    <dbReference type="NCBI Taxonomy" id="2211140"/>
    <lineage>
        <taxon>Bacteria</taxon>
        <taxon>Pseudomonadati</taxon>
        <taxon>Acidobacteriota</taxon>
        <taxon>Terriglobia</taxon>
        <taxon>Terriglobales</taxon>
        <taxon>Acidobacteriaceae</taxon>
        <taxon>Acidisarcina</taxon>
    </lineage>
</organism>
<gene>
    <name evidence="1" type="ORF">ACPOL_2671</name>
</gene>
<keyword evidence="2" id="KW-1185">Reference proteome</keyword>
<dbReference type="EMBL" id="CP030840">
    <property type="protein sequence ID" value="AXC11984.1"/>
    <property type="molecule type" value="Genomic_DNA"/>
</dbReference>
<dbReference type="KEGG" id="abas:ACPOL_2671"/>
<accession>A0A2Z5FZM7</accession>
<proteinExistence type="predicted"/>
<sequence>MSDVGVENLLFSMTIRRVLCDAQSMNGFWMKPSIARRFDLKEKEYGLGLV</sequence>
<protein>
    <submittedName>
        <fullName evidence="1">Uncharacterized protein</fullName>
    </submittedName>
</protein>
<evidence type="ECO:0000313" key="2">
    <source>
        <dbReference type="Proteomes" id="UP000253606"/>
    </source>
</evidence>
<evidence type="ECO:0000313" key="1">
    <source>
        <dbReference type="EMBL" id="AXC11984.1"/>
    </source>
</evidence>
<reference evidence="1 2" key="1">
    <citation type="journal article" date="2018" name="Front. Microbiol.">
        <title>Hydrolytic Capabilities as a Key to Environmental Success: Chitinolytic and Cellulolytic Acidobacteria From Acidic Sub-arctic Soils and Boreal Peatlands.</title>
        <authorList>
            <person name="Belova S.E."/>
            <person name="Ravin N.V."/>
            <person name="Pankratov T.A."/>
            <person name="Rakitin A.L."/>
            <person name="Ivanova A.A."/>
            <person name="Beletsky A.V."/>
            <person name="Mardanov A.V."/>
            <person name="Sinninghe Damste J.S."/>
            <person name="Dedysh S.N."/>
        </authorList>
    </citation>
    <scope>NUCLEOTIDE SEQUENCE [LARGE SCALE GENOMIC DNA]</scope>
    <source>
        <strain evidence="1 2">SBC82</strain>
    </source>
</reference>